<sequence>MSGRWELFMVRQEDLTGQAIVDEYANSDSPNRLLTGEFEGWRVSIYEKDIQNGIKLGTKSVLEKLASEFCPYVVTVKPPDGSYVTPGLYVGHCRNSESQYNQSYSRLGGTAASINEVVELIRITNPLNGHWIFDEEEVFVAQSLAVVSLIPETHNQVEWCKFAKAMAIIGGE</sequence>
<dbReference type="KEGG" id="vg:29081367"/>
<dbReference type="GeneID" id="29081367"/>
<accession>A0A172B6Y1</accession>
<evidence type="ECO:0000313" key="1">
    <source>
        <dbReference type="EMBL" id="AKH49479.1"/>
    </source>
</evidence>
<proteinExistence type="predicted"/>
<protein>
    <submittedName>
        <fullName evidence="1">Uncharacterized protein</fullName>
    </submittedName>
</protein>
<dbReference type="OrthoDB" id="30482at10239"/>
<evidence type="ECO:0000313" key="2">
    <source>
        <dbReference type="Proteomes" id="UP000203040"/>
    </source>
</evidence>
<keyword evidence="2" id="KW-1185">Reference proteome</keyword>
<organism evidence="1 2">
    <name type="scientific">Pseudomonas phage vB_PaeP_MAG4</name>
    <dbReference type="NCBI Taxonomy" id="1639814"/>
    <lineage>
        <taxon>Viruses</taxon>
        <taxon>Duplodnaviria</taxon>
        <taxon>Heunggongvirae</taxon>
        <taxon>Uroviricota</taxon>
        <taxon>Caudoviricetes</taxon>
        <taxon>Schitoviridae</taxon>
        <taxon>Migulavirinae</taxon>
        <taxon>Litunavirus</taxon>
        <taxon>Litunavirus Mag4</taxon>
    </lineage>
</organism>
<gene>
    <name evidence="1" type="ORF">vB_PaeP_fi6_036</name>
</gene>
<reference evidence="1 2" key="1">
    <citation type="submission" date="2015-04" db="EMBL/GenBank/DDBJ databases">
        <title>Bacteriophage vB_PaeP_fi6 - a new obligatorily lytic Pseudomonas aeruginosa podovirus active against pathogenic P. aeruginosa strains.</title>
        <authorList>
            <person name="Kwiatek M."/>
            <person name="Parasion S."/>
            <person name="Miziak L."/>
            <person name="Gryko R."/>
            <person name="Lobocka M.B."/>
        </authorList>
    </citation>
    <scope>NUCLEOTIDE SEQUENCE [LARGE SCALE GENOMIC DNA]</scope>
</reference>
<dbReference type="Proteomes" id="UP000203040">
    <property type="component" value="Segment"/>
</dbReference>
<dbReference type="RefSeq" id="YP_009290570.1">
    <property type="nucleotide sequence ID" value="NC_031104.1"/>
</dbReference>
<dbReference type="EMBL" id="KR052142">
    <property type="protein sequence ID" value="AKH49479.1"/>
    <property type="molecule type" value="Genomic_DNA"/>
</dbReference>
<name>A0A172B6Y1_9CAUD</name>